<name>B8KYM4_9GAMM</name>
<protein>
    <submittedName>
        <fullName evidence="1">Uncharacterized protein</fullName>
    </submittedName>
</protein>
<reference evidence="2" key="1">
    <citation type="journal article" date="2013" name="BMC Microbiol.">
        <title>Taxonomy and evolution of bacteriochlorophyll a-containing members of the OM60/NOR5 clade of marine gammaproteobacteria: description of Luminiphilus syltensis gen. nov., sp. nov., reclassification of Haliea rubra as Pseudohaliea rubra gen. nov., comb. nov., and emendation of Chromatocurvus halotolerans.</title>
        <authorList>
            <person name="Spring S."/>
            <person name="Riedel T."/>
            <person name="Sproer C."/>
            <person name="Yan S."/>
            <person name="Harder J."/>
            <person name="Fuchs B.M."/>
        </authorList>
    </citation>
    <scope>NUCLEOTIDE SEQUENCE [LARGE SCALE GENOMIC DNA]</scope>
    <source>
        <strain evidence="2">NOR51-B</strain>
    </source>
</reference>
<dbReference type="Proteomes" id="UP000004699">
    <property type="component" value="Unassembled WGS sequence"/>
</dbReference>
<proteinExistence type="predicted"/>
<gene>
    <name evidence="1" type="ORF">NOR51B_2173</name>
</gene>
<sequence>MQFNKLDVELLDTEQFAVQEPAADTLADGSFCHYYTDRNDGAVGPFSNSQWHKQLFAEQSFLDADIESFRKIAEGPVERRFMELALNARSRIFGSDDA</sequence>
<evidence type="ECO:0000313" key="1">
    <source>
        <dbReference type="EMBL" id="EED36224.1"/>
    </source>
</evidence>
<dbReference type="HOGENOM" id="CLU_2330379_0_0_6"/>
<organism evidence="1 2">
    <name type="scientific">Luminiphilus syltensis NOR5-1B</name>
    <dbReference type="NCBI Taxonomy" id="565045"/>
    <lineage>
        <taxon>Bacteria</taxon>
        <taxon>Pseudomonadati</taxon>
        <taxon>Pseudomonadota</taxon>
        <taxon>Gammaproteobacteria</taxon>
        <taxon>Cellvibrionales</taxon>
        <taxon>Halieaceae</taxon>
        <taxon>Luminiphilus</taxon>
    </lineage>
</organism>
<dbReference type="STRING" id="565045.NOR51B_2173"/>
<keyword evidence="2" id="KW-1185">Reference proteome</keyword>
<accession>B8KYM4</accession>
<dbReference type="EMBL" id="DS999411">
    <property type="protein sequence ID" value="EED36224.1"/>
    <property type="molecule type" value="Genomic_DNA"/>
</dbReference>
<dbReference type="AlphaFoldDB" id="B8KYM4"/>
<evidence type="ECO:0000313" key="2">
    <source>
        <dbReference type="Proteomes" id="UP000004699"/>
    </source>
</evidence>